<evidence type="ECO:0000313" key="2">
    <source>
        <dbReference type="Proteomes" id="UP000807353"/>
    </source>
</evidence>
<dbReference type="AlphaFoldDB" id="A0A9P5YAV3"/>
<comment type="caution">
    <text evidence="1">The sequence shown here is derived from an EMBL/GenBank/DDBJ whole genome shotgun (WGS) entry which is preliminary data.</text>
</comment>
<sequence length="278" mass="31527">MNILQEPSIFDEKRSYYGEVPVEWDLSVLPPEALVDIAMERLSAAGVQLIEWRALLYRRLNVPIITKNFSYIIPDSSISLASSTLSEMGLPESAPPPFLVRTEGDLYSKATLHRLTDSVNFASVRYIALYPSSYISYLPSELEETLSMTHVGCTGYPALPVRILIPRPAALYASLLRLIVKSPKGRRPTRTILESDLSLLIRYHLYQMDPYHKYDDDDDSEDEDQDIIEAVALVQQWTLEKEWREGEEWIGHELSAIVSGTKGVESLLLRPMDNSACY</sequence>
<accession>A0A9P5YAV3</accession>
<proteinExistence type="predicted"/>
<gene>
    <name evidence="1" type="ORF">BDZ94DRAFT_1157418</name>
</gene>
<reference evidence="1" key="1">
    <citation type="submission" date="2020-11" db="EMBL/GenBank/DDBJ databases">
        <authorList>
            <consortium name="DOE Joint Genome Institute"/>
            <person name="Ahrendt S."/>
            <person name="Riley R."/>
            <person name="Andreopoulos W."/>
            <person name="Labutti K."/>
            <person name="Pangilinan J."/>
            <person name="Ruiz-Duenas F.J."/>
            <person name="Barrasa J.M."/>
            <person name="Sanchez-Garcia M."/>
            <person name="Camarero S."/>
            <person name="Miyauchi S."/>
            <person name="Serrano A."/>
            <person name="Linde D."/>
            <person name="Babiker R."/>
            <person name="Drula E."/>
            <person name="Ayuso-Fernandez I."/>
            <person name="Pacheco R."/>
            <person name="Padilla G."/>
            <person name="Ferreira P."/>
            <person name="Barriuso J."/>
            <person name="Kellner H."/>
            <person name="Castanera R."/>
            <person name="Alfaro M."/>
            <person name="Ramirez L."/>
            <person name="Pisabarro A.G."/>
            <person name="Kuo A."/>
            <person name="Tritt A."/>
            <person name="Lipzen A."/>
            <person name="He G."/>
            <person name="Yan M."/>
            <person name="Ng V."/>
            <person name="Cullen D."/>
            <person name="Martin F."/>
            <person name="Rosso M.-N."/>
            <person name="Henrissat B."/>
            <person name="Hibbett D."/>
            <person name="Martinez A.T."/>
            <person name="Grigoriev I.V."/>
        </authorList>
    </citation>
    <scope>NUCLEOTIDE SEQUENCE</scope>
    <source>
        <strain evidence="1">CBS 247.69</strain>
    </source>
</reference>
<keyword evidence="2" id="KW-1185">Reference proteome</keyword>
<protein>
    <submittedName>
        <fullName evidence="1">Uncharacterized protein</fullName>
    </submittedName>
</protein>
<dbReference type="OrthoDB" id="4202165at2759"/>
<dbReference type="EMBL" id="MU150240">
    <property type="protein sequence ID" value="KAF9466757.1"/>
    <property type="molecule type" value="Genomic_DNA"/>
</dbReference>
<dbReference type="Proteomes" id="UP000807353">
    <property type="component" value="Unassembled WGS sequence"/>
</dbReference>
<name>A0A9P5YAV3_9AGAR</name>
<organism evidence="1 2">
    <name type="scientific">Collybia nuda</name>
    <dbReference type="NCBI Taxonomy" id="64659"/>
    <lineage>
        <taxon>Eukaryota</taxon>
        <taxon>Fungi</taxon>
        <taxon>Dikarya</taxon>
        <taxon>Basidiomycota</taxon>
        <taxon>Agaricomycotina</taxon>
        <taxon>Agaricomycetes</taxon>
        <taxon>Agaricomycetidae</taxon>
        <taxon>Agaricales</taxon>
        <taxon>Tricholomatineae</taxon>
        <taxon>Clitocybaceae</taxon>
        <taxon>Collybia</taxon>
    </lineage>
</organism>
<evidence type="ECO:0000313" key="1">
    <source>
        <dbReference type="EMBL" id="KAF9466757.1"/>
    </source>
</evidence>